<protein>
    <submittedName>
        <fullName evidence="2">Uncharacterized protein</fullName>
    </submittedName>
</protein>
<accession>A0A5B7G849</accession>
<evidence type="ECO:0000313" key="3">
    <source>
        <dbReference type="Proteomes" id="UP000324222"/>
    </source>
</evidence>
<keyword evidence="3" id="KW-1185">Reference proteome</keyword>
<sequence>MCTAVADMGVCLIMENGNVDLSHFRGGNPHLPPPLPFCNNRQTNTLEYISKRDSGRGWRATCRLFGKACLPIPRNTCERESCNIDTQGTESGRRWMRNQHRSSEDWRRRSSGQKPASIRRLGTGDVQNTPVARRTPA</sequence>
<proteinExistence type="predicted"/>
<reference evidence="2 3" key="1">
    <citation type="submission" date="2019-05" db="EMBL/GenBank/DDBJ databases">
        <title>Another draft genome of Portunus trituberculatus and its Hox gene families provides insights of decapod evolution.</title>
        <authorList>
            <person name="Jeong J.-H."/>
            <person name="Song I."/>
            <person name="Kim S."/>
            <person name="Choi T."/>
            <person name="Kim D."/>
            <person name="Ryu S."/>
            <person name="Kim W."/>
        </authorList>
    </citation>
    <scope>NUCLEOTIDE SEQUENCE [LARGE SCALE GENOMIC DNA]</scope>
    <source>
        <tissue evidence="2">Muscle</tissue>
    </source>
</reference>
<evidence type="ECO:0000256" key="1">
    <source>
        <dbReference type="SAM" id="MobiDB-lite"/>
    </source>
</evidence>
<dbReference type="Proteomes" id="UP000324222">
    <property type="component" value="Unassembled WGS sequence"/>
</dbReference>
<dbReference type="EMBL" id="VSRR010011086">
    <property type="protein sequence ID" value="MPC52704.1"/>
    <property type="molecule type" value="Genomic_DNA"/>
</dbReference>
<dbReference type="AlphaFoldDB" id="A0A5B7G849"/>
<name>A0A5B7G849_PORTR</name>
<feature type="region of interest" description="Disordered" evidence="1">
    <location>
        <begin position="85"/>
        <end position="137"/>
    </location>
</feature>
<gene>
    <name evidence="2" type="ORF">E2C01_046580</name>
</gene>
<evidence type="ECO:0000313" key="2">
    <source>
        <dbReference type="EMBL" id="MPC52704.1"/>
    </source>
</evidence>
<comment type="caution">
    <text evidence="2">The sequence shown here is derived from an EMBL/GenBank/DDBJ whole genome shotgun (WGS) entry which is preliminary data.</text>
</comment>
<organism evidence="2 3">
    <name type="scientific">Portunus trituberculatus</name>
    <name type="common">Swimming crab</name>
    <name type="synonym">Neptunus trituberculatus</name>
    <dbReference type="NCBI Taxonomy" id="210409"/>
    <lineage>
        <taxon>Eukaryota</taxon>
        <taxon>Metazoa</taxon>
        <taxon>Ecdysozoa</taxon>
        <taxon>Arthropoda</taxon>
        <taxon>Crustacea</taxon>
        <taxon>Multicrustacea</taxon>
        <taxon>Malacostraca</taxon>
        <taxon>Eumalacostraca</taxon>
        <taxon>Eucarida</taxon>
        <taxon>Decapoda</taxon>
        <taxon>Pleocyemata</taxon>
        <taxon>Brachyura</taxon>
        <taxon>Eubrachyura</taxon>
        <taxon>Portunoidea</taxon>
        <taxon>Portunidae</taxon>
        <taxon>Portuninae</taxon>
        <taxon>Portunus</taxon>
    </lineage>
</organism>